<reference evidence="9 10" key="1">
    <citation type="submission" date="2016-10" db="EMBL/GenBank/DDBJ databases">
        <authorList>
            <person name="de Groot N.N."/>
        </authorList>
    </citation>
    <scope>NUCLEOTIDE SEQUENCE [LARGE SCALE GENOMIC DNA]</scope>
    <source>
        <strain evidence="9 10">DSM 22489</strain>
    </source>
</reference>
<evidence type="ECO:0000256" key="4">
    <source>
        <dbReference type="ARBA" id="ARBA00022679"/>
    </source>
</evidence>
<evidence type="ECO:0000313" key="9">
    <source>
        <dbReference type="EMBL" id="SEG39068.1"/>
    </source>
</evidence>
<dbReference type="AlphaFoldDB" id="A0A1H5ZRF0"/>
<dbReference type="RefSeq" id="WP_103933704.1">
    <property type="nucleotide sequence ID" value="NZ_FNVA01000004.1"/>
</dbReference>
<keyword evidence="3 9" id="KW-0489">Methyltransferase</keyword>
<dbReference type="SUPFAM" id="SSF53335">
    <property type="entry name" value="S-adenosyl-L-methionine-dependent methyltransferases"/>
    <property type="match status" value="1"/>
</dbReference>
<dbReference type="OrthoDB" id="9800801at2"/>
<feature type="domain" description="DNA methylase N-4/N-6" evidence="8">
    <location>
        <begin position="505"/>
        <end position="832"/>
    </location>
</feature>
<evidence type="ECO:0000256" key="2">
    <source>
        <dbReference type="ARBA" id="ARBA00011900"/>
    </source>
</evidence>
<evidence type="ECO:0000256" key="6">
    <source>
        <dbReference type="ARBA" id="ARBA00047942"/>
    </source>
</evidence>
<dbReference type="GO" id="GO:0032259">
    <property type="term" value="P:methylation"/>
    <property type="evidence" value="ECO:0007669"/>
    <property type="project" value="UniProtKB-KW"/>
</dbReference>
<keyword evidence="5" id="KW-0949">S-adenosyl-L-methionine</keyword>
<feature type="coiled-coil region" evidence="7">
    <location>
        <begin position="62"/>
        <end position="109"/>
    </location>
</feature>
<dbReference type="EMBL" id="FNVA01000004">
    <property type="protein sequence ID" value="SEG39068.1"/>
    <property type="molecule type" value="Genomic_DNA"/>
</dbReference>
<evidence type="ECO:0000256" key="3">
    <source>
        <dbReference type="ARBA" id="ARBA00022603"/>
    </source>
</evidence>
<evidence type="ECO:0000256" key="7">
    <source>
        <dbReference type="SAM" id="Coils"/>
    </source>
</evidence>
<keyword evidence="10" id="KW-1185">Reference proteome</keyword>
<dbReference type="EC" id="2.1.1.72" evidence="2"/>
<evidence type="ECO:0000256" key="1">
    <source>
        <dbReference type="ARBA" id="ARBA00006594"/>
    </source>
</evidence>
<dbReference type="Proteomes" id="UP000236728">
    <property type="component" value="Unassembled WGS sequence"/>
</dbReference>
<dbReference type="InterPro" id="IPR002941">
    <property type="entry name" value="DNA_methylase_N4/N6"/>
</dbReference>
<dbReference type="InterPro" id="IPR002295">
    <property type="entry name" value="N4/N6-MTase_EcoPI_Mod-like"/>
</dbReference>
<keyword evidence="7" id="KW-0175">Coiled coil</keyword>
<keyword evidence="4 9" id="KW-0808">Transferase</keyword>
<dbReference type="PROSITE" id="PS00092">
    <property type="entry name" value="N6_MTASE"/>
    <property type="match status" value="1"/>
</dbReference>
<dbReference type="PRINTS" id="PR00506">
    <property type="entry name" value="D21N6MTFRASE"/>
</dbReference>
<dbReference type="Gene3D" id="3.40.50.150">
    <property type="entry name" value="Vaccinia Virus protein VP39"/>
    <property type="match status" value="1"/>
</dbReference>
<protein>
    <recommendedName>
        <fullName evidence="2">site-specific DNA-methyltransferase (adenine-specific)</fullName>
        <ecNumber evidence="2">2.1.1.72</ecNumber>
    </recommendedName>
</protein>
<proteinExistence type="inferred from homology"/>
<evidence type="ECO:0000256" key="5">
    <source>
        <dbReference type="ARBA" id="ARBA00022691"/>
    </source>
</evidence>
<evidence type="ECO:0000313" key="10">
    <source>
        <dbReference type="Proteomes" id="UP000236728"/>
    </source>
</evidence>
<accession>A0A1H5ZRF0</accession>
<organism evidence="9 10">
    <name type="scientific">Bryocella elongata</name>
    <dbReference type="NCBI Taxonomy" id="863522"/>
    <lineage>
        <taxon>Bacteria</taxon>
        <taxon>Pseudomonadati</taxon>
        <taxon>Acidobacteriota</taxon>
        <taxon>Terriglobia</taxon>
        <taxon>Terriglobales</taxon>
        <taxon>Acidobacteriaceae</taxon>
        <taxon>Bryocella</taxon>
    </lineage>
</organism>
<evidence type="ECO:0000259" key="8">
    <source>
        <dbReference type="Pfam" id="PF01555"/>
    </source>
</evidence>
<sequence length="1093" mass="124846">MSQKYEKLKTLLKELFQLDQPDLDFGLYRIMHAKSAEITQFLDVDLLPQVKQAFGLYKTADKAELEKELAKAIEQAVSLGADPESLPKVKELRSKLANEAVDVSALESEVYDHLFSFFRRYYSDGDFLAKRVYKPGVYAIPYEGEEVTLYWANRDQYYIKTSEYLRDYAFRLRPNDPPNPMRVHFRLVDAVEGEHGNVKAAEGKERVFILAASGESGHDFLTIQAGEQGPELSIGFQYRPSTLADWSDDVRDGKTKPPTQKDLVADATNQILAISDPNLNVWIAELSRPHIPTSGDVSDGSSLQAHLRRYVARNTFDYFVHKDLGGFLRREMDFYIKNEVMHLDDIQDESAARVEQYLSKIKVLRRIAEKIITFLAQLEDFQKKIWLKKKFVVETNYCITLDRIPTEFYPEIAANEAQREEWISLLAIDKIEGDLVTIGYSVPLTTEFLKACPGLSIDSAHFSSDFLARLISSFNSLDEQTDQLLIHSNNFQATKLIMSRYKGQINTVYNDPPYNTEASEILYKNGYRNSSWCSLLETVTESCYSLLSEKGILCTTIDDQQVTELTMIIREIFGDDEMLGTVAVRSNPSGRITLRGLAQCHEYAIFSSKSKIGSLQKLPRTAEQQERFDEEDEEGSFEWRNFRRDGSSSTRRDRPKQFFPIFSTEEVVRIPQVQWDEGKAEYKILEQPIANESVVWPVDSDGIDRCWRWGIDTARNRVSQLAVRRNPQGLKQIYNKYRPNAEGVLPLTIWSDKKYSATEYGTGVLKNLFGGRTPFDFPKSLYATRDALHVASIGKSGVALDCFAGSGTTAHAVISLNREDGGKRRNILIEMGAHFDTVLLPRIKKVVYSPDWRDGVPTSQASGISQIIKYVRLESYEDALNNLQTRLTKTQQLLLNEADSKKAGGLKEQYMLSYMLDVETRGSQSLLNIRAFQDPTAYKLLVKRAGSDESRETNVDLLETFNWLVGLTVEHISAPMIFSANLEHDTEKRLRVKGRIKQDDSGPWWFRTVTGTAPDGRQTLVIWRKLTGDPEKDNLVLDEWFTKQGYSTKDFEFQLIYVNGDNNLENLKAPNDTWKVRLIEEDFHRLMFDTEGI</sequence>
<gene>
    <name evidence="9" type="ORF">SAMN05421819_2849</name>
</gene>
<name>A0A1H5ZRF0_9BACT</name>
<dbReference type="GO" id="GO:0008170">
    <property type="term" value="F:N-methyltransferase activity"/>
    <property type="evidence" value="ECO:0007669"/>
    <property type="project" value="InterPro"/>
</dbReference>
<comment type="catalytic activity">
    <reaction evidence="6">
        <text>a 2'-deoxyadenosine in DNA + S-adenosyl-L-methionine = an N(6)-methyl-2'-deoxyadenosine in DNA + S-adenosyl-L-homocysteine + H(+)</text>
        <dbReference type="Rhea" id="RHEA:15197"/>
        <dbReference type="Rhea" id="RHEA-COMP:12418"/>
        <dbReference type="Rhea" id="RHEA-COMP:12419"/>
        <dbReference type="ChEBI" id="CHEBI:15378"/>
        <dbReference type="ChEBI" id="CHEBI:57856"/>
        <dbReference type="ChEBI" id="CHEBI:59789"/>
        <dbReference type="ChEBI" id="CHEBI:90615"/>
        <dbReference type="ChEBI" id="CHEBI:90616"/>
        <dbReference type="EC" id="2.1.1.72"/>
    </reaction>
</comment>
<dbReference type="Pfam" id="PF01555">
    <property type="entry name" value="N6_N4_Mtase"/>
    <property type="match status" value="1"/>
</dbReference>
<dbReference type="InterPro" id="IPR002052">
    <property type="entry name" value="DNA_methylase_N6_adenine_CS"/>
</dbReference>
<dbReference type="GO" id="GO:0003677">
    <property type="term" value="F:DNA binding"/>
    <property type="evidence" value="ECO:0007669"/>
    <property type="project" value="InterPro"/>
</dbReference>
<dbReference type="InterPro" id="IPR029063">
    <property type="entry name" value="SAM-dependent_MTases_sf"/>
</dbReference>
<dbReference type="GO" id="GO:0009007">
    <property type="term" value="F:site-specific DNA-methyltransferase (adenine-specific) activity"/>
    <property type="evidence" value="ECO:0007669"/>
    <property type="project" value="UniProtKB-EC"/>
</dbReference>
<comment type="similarity">
    <text evidence="1">Belongs to the N(4)/N(6)-methyltransferase family.</text>
</comment>